<organism evidence="2 3">
    <name type="scientific">Mesorhabditis belari</name>
    <dbReference type="NCBI Taxonomy" id="2138241"/>
    <lineage>
        <taxon>Eukaryota</taxon>
        <taxon>Metazoa</taxon>
        <taxon>Ecdysozoa</taxon>
        <taxon>Nematoda</taxon>
        <taxon>Chromadorea</taxon>
        <taxon>Rhabditida</taxon>
        <taxon>Rhabditina</taxon>
        <taxon>Rhabditomorpha</taxon>
        <taxon>Rhabditoidea</taxon>
        <taxon>Rhabditidae</taxon>
        <taxon>Mesorhabditinae</taxon>
        <taxon>Mesorhabditis</taxon>
    </lineage>
</organism>
<name>A0AAF3F253_9BILA</name>
<evidence type="ECO:0000313" key="2">
    <source>
        <dbReference type="Proteomes" id="UP000887575"/>
    </source>
</evidence>
<keyword evidence="2" id="KW-1185">Reference proteome</keyword>
<evidence type="ECO:0000313" key="3">
    <source>
        <dbReference type="WBParaSite" id="MBELARI_LOCUS20593"/>
    </source>
</evidence>
<sequence>MVVQTRGQTAANLELDSSELENENELNQLPEESKETFSRMHAECYVWVETGAQPDFLFPWQSRECQVSRVHNREGVNWLFDKMAFLMCRYGHNKEPLPECISFSLYFIGQLLNLLLKQCWEAAKARCDQKKEKDSGCRFIITYDDYIHVMSTNSQQFLEELAFNGFQWTSLDTKFRPGCSLIRGQEVLEAEPFWRFLGGPPMEKRVLKILDAFAHQKVMELTAMALMLRDYESEKGHPYGKKSCKSSHWTEDESWIEIRHYEHASRINKSGATCQVMDTIIEASKPPKTRKQRNKKAGLQRSAIQKTKRSRVARI</sequence>
<evidence type="ECO:0000256" key="1">
    <source>
        <dbReference type="SAM" id="MobiDB-lite"/>
    </source>
</evidence>
<dbReference type="Proteomes" id="UP000887575">
    <property type="component" value="Unassembled WGS sequence"/>
</dbReference>
<reference evidence="3" key="1">
    <citation type="submission" date="2024-02" db="UniProtKB">
        <authorList>
            <consortium name="WormBaseParasite"/>
        </authorList>
    </citation>
    <scope>IDENTIFICATION</scope>
</reference>
<dbReference type="AlphaFoldDB" id="A0AAF3F253"/>
<proteinExistence type="predicted"/>
<feature type="compositionally biased region" description="Basic residues" evidence="1">
    <location>
        <begin position="287"/>
        <end position="298"/>
    </location>
</feature>
<feature type="region of interest" description="Disordered" evidence="1">
    <location>
        <begin position="284"/>
        <end position="315"/>
    </location>
</feature>
<dbReference type="WBParaSite" id="MBELARI_LOCUS20593">
    <property type="protein sequence ID" value="MBELARI_LOCUS20593"/>
    <property type="gene ID" value="MBELARI_LOCUS20593"/>
</dbReference>
<feature type="compositionally biased region" description="Basic residues" evidence="1">
    <location>
        <begin position="306"/>
        <end position="315"/>
    </location>
</feature>
<protein>
    <submittedName>
        <fullName evidence="3">Uncharacterized protein</fullName>
    </submittedName>
</protein>
<accession>A0AAF3F253</accession>